<dbReference type="Proteomes" id="UP000826271">
    <property type="component" value="Unassembled WGS sequence"/>
</dbReference>
<feature type="transmembrane region" description="Helical" evidence="6">
    <location>
        <begin position="203"/>
        <end position="222"/>
    </location>
</feature>
<keyword evidence="3 6" id="KW-0812">Transmembrane</keyword>
<comment type="subcellular location">
    <subcellularLocation>
        <location evidence="1">Membrane</location>
        <topology evidence="1">Multi-pass membrane protein</topology>
    </subcellularLocation>
</comment>
<evidence type="ECO:0000256" key="6">
    <source>
        <dbReference type="SAM" id="Phobius"/>
    </source>
</evidence>
<accession>A0AAV6XQT5</accession>
<organism evidence="7 8">
    <name type="scientific">Buddleja alternifolia</name>
    <dbReference type="NCBI Taxonomy" id="168488"/>
    <lineage>
        <taxon>Eukaryota</taxon>
        <taxon>Viridiplantae</taxon>
        <taxon>Streptophyta</taxon>
        <taxon>Embryophyta</taxon>
        <taxon>Tracheophyta</taxon>
        <taxon>Spermatophyta</taxon>
        <taxon>Magnoliopsida</taxon>
        <taxon>eudicotyledons</taxon>
        <taxon>Gunneridae</taxon>
        <taxon>Pentapetalae</taxon>
        <taxon>asterids</taxon>
        <taxon>lamiids</taxon>
        <taxon>Lamiales</taxon>
        <taxon>Scrophulariaceae</taxon>
        <taxon>Buddlejeae</taxon>
        <taxon>Buddleja</taxon>
    </lineage>
</organism>
<reference evidence="7" key="1">
    <citation type="submission" date="2019-10" db="EMBL/GenBank/DDBJ databases">
        <authorList>
            <person name="Zhang R."/>
            <person name="Pan Y."/>
            <person name="Wang J."/>
            <person name="Ma R."/>
            <person name="Yu S."/>
        </authorList>
    </citation>
    <scope>NUCLEOTIDE SEQUENCE</scope>
    <source>
        <strain evidence="7">LA-IB0</strain>
        <tissue evidence="7">Leaf</tissue>
    </source>
</reference>
<dbReference type="Pfam" id="PF05562">
    <property type="entry name" value="WCOR413"/>
    <property type="match status" value="1"/>
</dbReference>
<keyword evidence="4 6" id="KW-1133">Transmembrane helix</keyword>
<comment type="caution">
    <text evidence="7">The sequence shown here is derived from an EMBL/GenBank/DDBJ whole genome shotgun (WGS) entry which is preliminary data.</text>
</comment>
<dbReference type="EMBL" id="WHWC01000003">
    <property type="protein sequence ID" value="KAG8385346.1"/>
    <property type="molecule type" value="Genomic_DNA"/>
</dbReference>
<comment type="similarity">
    <text evidence="2">Belongs to the Cold-regulated 413 protein family.</text>
</comment>
<dbReference type="InterPro" id="IPR008892">
    <property type="entry name" value="COR413"/>
</dbReference>
<gene>
    <name evidence="7" type="ORF">BUALT_Bualt03G0033200</name>
</gene>
<evidence type="ECO:0000256" key="1">
    <source>
        <dbReference type="ARBA" id="ARBA00004141"/>
    </source>
</evidence>
<name>A0AAV6XQT5_9LAMI</name>
<evidence type="ECO:0000256" key="4">
    <source>
        <dbReference type="ARBA" id="ARBA00022989"/>
    </source>
</evidence>
<evidence type="ECO:0000256" key="2">
    <source>
        <dbReference type="ARBA" id="ARBA00005852"/>
    </source>
</evidence>
<evidence type="ECO:0000256" key="5">
    <source>
        <dbReference type="ARBA" id="ARBA00023136"/>
    </source>
</evidence>
<dbReference type="PANTHER" id="PTHR33596:SF17">
    <property type="entry name" value="COLD-REGULATED 413 INNER MEMBRANE PROTEIN 1, CHLOROPLASTIC-RELATED"/>
    <property type="match status" value="1"/>
</dbReference>
<keyword evidence="8" id="KW-1185">Reference proteome</keyword>
<feature type="transmembrane region" description="Helical" evidence="6">
    <location>
        <begin position="173"/>
        <end position="191"/>
    </location>
</feature>
<evidence type="ECO:0000313" key="7">
    <source>
        <dbReference type="EMBL" id="KAG8385346.1"/>
    </source>
</evidence>
<sequence>MQTLSLSCSSLYNNKQKQQQVRSIKTPTSHQSIPFCRVISPQPIHKQHLRSLTYNPLRVLSMNKKGHGFGAVCYSAPLTPRNLQWISTVCTAVLMLAKGTAIHKSFLVPLFVLQAPATIVSWMKGEYGIWTAFLALLVRLFFYIPGELELPFITLMLIIVSPYEIMRLRGKQEGVILSLIIVIYLGFQHFSRAGGLGKAFDQGSILATLATICIVAVPCLLLI</sequence>
<evidence type="ECO:0000313" key="8">
    <source>
        <dbReference type="Proteomes" id="UP000826271"/>
    </source>
</evidence>
<keyword evidence="5 6" id="KW-0472">Membrane</keyword>
<protein>
    <submittedName>
        <fullName evidence="7">Uncharacterized protein</fullName>
    </submittedName>
</protein>
<proteinExistence type="inferred from homology"/>
<dbReference type="GO" id="GO:0016020">
    <property type="term" value="C:membrane"/>
    <property type="evidence" value="ECO:0007669"/>
    <property type="project" value="UniProtKB-SubCell"/>
</dbReference>
<dbReference type="PANTHER" id="PTHR33596">
    <property type="entry name" value="COLD-REGULATED 413 PLASMA MEMBRANE PROTEIN 2"/>
    <property type="match status" value="1"/>
</dbReference>
<evidence type="ECO:0000256" key="3">
    <source>
        <dbReference type="ARBA" id="ARBA00022692"/>
    </source>
</evidence>
<dbReference type="AlphaFoldDB" id="A0AAV6XQT5"/>